<evidence type="ECO:0000259" key="15">
    <source>
        <dbReference type="SMART" id="SM01217"/>
    </source>
</evidence>
<dbReference type="Gene3D" id="3.20.20.300">
    <property type="entry name" value="Glycoside hydrolase, family 3, N-terminal domain"/>
    <property type="match status" value="1"/>
</dbReference>
<evidence type="ECO:0000256" key="5">
    <source>
        <dbReference type="ARBA" id="ARBA00022525"/>
    </source>
</evidence>
<dbReference type="Pfam" id="PF14310">
    <property type="entry name" value="Fn3-like"/>
    <property type="match status" value="1"/>
</dbReference>
<dbReference type="InterPro" id="IPR026891">
    <property type="entry name" value="Fn3-like"/>
</dbReference>
<dbReference type="SUPFAM" id="SSF51445">
    <property type="entry name" value="(Trans)glycosidases"/>
    <property type="match status" value="1"/>
</dbReference>
<dbReference type="InterPro" id="IPR036881">
    <property type="entry name" value="Glyco_hydro_3_C_sf"/>
</dbReference>
<reference evidence="17" key="1">
    <citation type="journal article" date="2023" name="Commun. Biol.">
        <title>Genome analysis of Parmales, the sister group of diatoms, reveals the evolutionary specialization of diatoms from phago-mixotrophs to photoautotrophs.</title>
        <authorList>
            <person name="Ban H."/>
            <person name="Sato S."/>
            <person name="Yoshikawa S."/>
            <person name="Yamada K."/>
            <person name="Nakamura Y."/>
            <person name="Ichinomiya M."/>
            <person name="Sato N."/>
            <person name="Blanc-Mathieu R."/>
            <person name="Endo H."/>
            <person name="Kuwata A."/>
            <person name="Ogata H."/>
        </authorList>
    </citation>
    <scope>NUCLEOTIDE SEQUENCE [LARGE SCALE GENOMIC DNA]</scope>
</reference>
<evidence type="ECO:0000313" key="17">
    <source>
        <dbReference type="Proteomes" id="UP001162640"/>
    </source>
</evidence>
<evidence type="ECO:0000256" key="4">
    <source>
        <dbReference type="ARBA" id="ARBA00012744"/>
    </source>
</evidence>
<keyword evidence="8" id="KW-0326">Glycosidase</keyword>
<dbReference type="PANTHER" id="PTHR42715">
    <property type="entry name" value="BETA-GLUCOSIDASE"/>
    <property type="match status" value="1"/>
</dbReference>
<dbReference type="InterPro" id="IPR017853">
    <property type="entry name" value="GH"/>
</dbReference>
<comment type="similarity">
    <text evidence="3">Belongs to the glycosyl hydrolase 3 family.</text>
</comment>
<proteinExistence type="inferred from homology"/>
<comment type="subcellular location">
    <subcellularLocation>
        <location evidence="2">Secreted</location>
    </subcellularLocation>
</comment>
<dbReference type="Pfam" id="PF01915">
    <property type="entry name" value="Glyco_hydro_3_C"/>
    <property type="match status" value="1"/>
</dbReference>
<dbReference type="PRINTS" id="PR00133">
    <property type="entry name" value="GLHYDRLASE3"/>
</dbReference>
<dbReference type="GO" id="GO:0009251">
    <property type="term" value="P:glucan catabolic process"/>
    <property type="evidence" value="ECO:0007669"/>
    <property type="project" value="TreeGrafter"/>
</dbReference>
<dbReference type="Gene3D" id="3.40.50.1700">
    <property type="entry name" value="Glycoside hydrolase family 3 C-terminal domain"/>
    <property type="match status" value="1"/>
</dbReference>
<evidence type="ECO:0000256" key="1">
    <source>
        <dbReference type="ARBA" id="ARBA00000448"/>
    </source>
</evidence>
<dbReference type="InterPro" id="IPR013783">
    <property type="entry name" value="Ig-like_fold"/>
</dbReference>
<keyword evidence="6 14" id="KW-0732">Signal</keyword>
<dbReference type="InterPro" id="IPR001764">
    <property type="entry name" value="Glyco_hydro_3_N"/>
</dbReference>
<accession>A0A9W7BUG8</accession>
<dbReference type="EC" id="3.2.1.21" evidence="4"/>
<evidence type="ECO:0000256" key="6">
    <source>
        <dbReference type="ARBA" id="ARBA00022729"/>
    </source>
</evidence>
<evidence type="ECO:0000256" key="11">
    <source>
        <dbReference type="ARBA" id="ARBA00041276"/>
    </source>
</evidence>
<dbReference type="InterPro" id="IPR050288">
    <property type="entry name" value="Cellulose_deg_GH3"/>
</dbReference>
<evidence type="ECO:0000256" key="12">
    <source>
        <dbReference type="ARBA" id="ARBA00041601"/>
    </source>
</evidence>
<dbReference type="PANTHER" id="PTHR42715:SF12">
    <property type="entry name" value="BETA-GLUCOSIDASE G-RELATED"/>
    <property type="match status" value="1"/>
</dbReference>
<dbReference type="InterPro" id="IPR036962">
    <property type="entry name" value="Glyco_hydro_3_N_sf"/>
</dbReference>
<keyword evidence="7" id="KW-0378">Hydrolase</keyword>
<evidence type="ECO:0000256" key="13">
    <source>
        <dbReference type="ARBA" id="ARBA00041808"/>
    </source>
</evidence>
<dbReference type="GO" id="GO:0005576">
    <property type="term" value="C:extracellular region"/>
    <property type="evidence" value="ECO:0007669"/>
    <property type="project" value="UniProtKB-SubCell"/>
</dbReference>
<dbReference type="Proteomes" id="UP001162640">
    <property type="component" value="Unassembled WGS sequence"/>
</dbReference>
<evidence type="ECO:0000256" key="2">
    <source>
        <dbReference type="ARBA" id="ARBA00004613"/>
    </source>
</evidence>
<comment type="catalytic activity">
    <reaction evidence="1">
        <text>Hydrolysis of terminal, non-reducing beta-D-glucosyl residues with release of beta-D-glucose.</text>
        <dbReference type="EC" id="3.2.1.21"/>
    </reaction>
</comment>
<name>A0A9W7BUG8_9STRA</name>
<dbReference type="EMBL" id="BLQM01000500">
    <property type="protein sequence ID" value="GMH92620.1"/>
    <property type="molecule type" value="Genomic_DNA"/>
</dbReference>
<organism evidence="16 17">
    <name type="scientific">Triparma laevis f. inornata</name>
    <dbReference type="NCBI Taxonomy" id="1714386"/>
    <lineage>
        <taxon>Eukaryota</taxon>
        <taxon>Sar</taxon>
        <taxon>Stramenopiles</taxon>
        <taxon>Ochrophyta</taxon>
        <taxon>Bolidophyceae</taxon>
        <taxon>Parmales</taxon>
        <taxon>Triparmaceae</taxon>
        <taxon>Triparma</taxon>
    </lineage>
</organism>
<dbReference type="AlphaFoldDB" id="A0A9W7BUG8"/>
<gene>
    <name evidence="16" type="ORF">TL16_g12401</name>
</gene>
<comment type="function">
    <text evidence="9">Beta-glucosidases are one of a number of cellulolytic enzymes involved in the degradation of cellulosic biomass. Catalyzes the last step releasing glucose from the inhibitory cellobiose.</text>
</comment>
<evidence type="ECO:0000313" key="16">
    <source>
        <dbReference type="EMBL" id="GMH92620.1"/>
    </source>
</evidence>
<keyword evidence="5" id="KW-0964">Secreted</keyword>
<evidence type="ECO:0000256" key="10">
    <source>
        <dbReference type="ARBA" id="ARBA00039579"/>
    </source>
</evidence>
<evidence type="ECO:0000256" key="7">
    <source>
        <dbReference type="ARBA" id="ARBA00022801"/>
    </source>
</evidence>
<dbReference type="GO" id="GO:0008422">
    <property type="term" value="F:beta-glucosidase activity"/>
    <property type="evidence" value="ECO:0007669"/>
    <property type="project" value="UniProtKB-EC"/>
</dbReference>
<dbReference type="Pfam" id="PF00933">
    <property type="entry name" value="Glyco_hydro_3"/>
    <property type="match status" value="1"/>
</dbReference>
<dbReference type="SMART" id="SM01217">
    <property type="entry name" value="Fn3_like"/>
    <property type="match status" value="1"/>
</dbReference>
<feature type="domain" description="Fibronectin type III-like" evidence="15">
    <location>
        <begin position="599"/>
        <end position="668"/>
    </location>
</feature>
<evidence type="ECO:0000256" key="14">
    <source>
        <dbReference type="SAM" id="SignalP"/>
    </source>
</evidence>
<dbReference type="InterPro" id="IPR002772">
    <property type="entry name" value="Glyco_hydro_3_C"/>
</dbReference>
<evidence type="ECO:0000256" key="8">
    <source>
        <dbReference type="ARBA" id="ARBA00023295"/>
    </source>
</evidence>
<protein>
    <recommendedName>
        <fullName evidence="10">Probable beta-glucosidase G</fullName>
        <ecNumber evidence="4">3.2.1.21</ecNumber>
    </recommendedName>
    <alternativeName>
        <fullName evidence="11">Beta-D-glucoside glucohydrolase G</fullName>
    </alternativeName>
    <alternativeName>
        <fullName evidence="12">Cellobiase G</fullName>
    </alternativeName>
    <alternativeName>
        <fullName evidence="13">Gentiobiase G</fullName>
    </alternativeName>
</protein>
<dbReference type="SUPFAM" id="SSF52279">
    <property type="entry name" value="Beta-D-glucan exohydrolase, C-terminal domain"/>
    <property type="match status" value="1"/>
</dbReference>
<evidence type="ECO:0000256" key="9">
    <source>
        <dbReference type="ARBA" id="ARBA00024983"/>
    </source>
</evidence>
<feature type="chain" id="PRO_5040768202" description="Probable beta-glucosidase G" evidence="14">
    <location>
        <begin position="17"/>
        <end position="684"/>
    </location>
</feature>
<comment type="caution">
    <text evidence="16">The sequence shown here is derived from an EMBL/GenBank/DDBJ whole genome shotgun (WGS) entry which is preliminary data.</text>
</comment>
<sequence length="684" mass="74980">MKLLLASALLAAVAQADRADDLVNKMTLEEKISYLGGRGMGTYPDDGWYVGTVYGLDRLDIPALLYNDGPQGFRDDARPGTTTAFPSGLNIAATWDTEMAGLWGDKMGKEFFDKGANVMLGPGLNVARVPVNGRNFEYMSGEDPVLGATLVPHVIEKSQAHKILANAKHWVNNNQETNRNSVSSNLDERLRYEMYYPPFQAAIDAGVGSFMCSYNKINHVWSCENPETLLTDLKGNMGFEGYVMSDWGATHSPSLMEGLDQEMADSDFMSYDNLKDMPIENIDASVKRILKPFITVGAFDITDEENADRSIYNNVTSDEHFQAARTIAANSHVLLKNDNDVLPLTADFWTNADMNVAMFGTQAFDNAIGGQGSGRVDAAWKPTPLDTFKARAAGGEYGSDSDKVSYYGDPESDDDIAEMKTAAEAADVCFFWISTMSGEGGDRGSLSLDNDAHVAQVAEHCKKSVAVVTTPGAALMPWSDSIDAILVNFMPGCASAFATMDVVLGDVNPSGKLPITFPNVENQEGFTEIQYPGIDDAENVTYTEGWSFGYRFYHYHQAQPNYYFGEGLSYTTFDLTKATVDGQSVKVGLKNTGSLVGSAVPQLYLQLPEECDEPLWMLKKFEKISIEAGEEATVEFDLTDRDLSIWNVDDDVFEKCVGDATLRVAFSANFNDEDSYIEKDLTIA</sequence>
<evidence type="ECO:0000256" key="3">
    <source>
        <dbReference type="ARBA" id="ARBA00005336"/>
    </source>
</evidence>
<feature type="signal peptide" evidence="14">
    <location>
        <begin position="1"/>
        <end position="16"/>
    </location>
</feature>
<dbReference type="Gene3D" id="2.60.40.10">
    <property type="entry name" value="Immunoglobulins"/>
    <property type="match status" value="1"/>
</dbReference>